<dbReference type="Proteomes" id="UP000270291">
    <property type="component" value="Unassembled WGS sequence"/>
</dbReference>
<dbReference type="InterPro" id="IPR029058">
    <property type="entry name" value="AB_hydrolase_fold"/>
</dbReference>
<reference evidence="1 2" key="1">
    <citation type="submission" date="2018-12" db="EMBL/GenBank/DDBJ databases">
        <authorList>
            <person name="Feng G."/>
            <person name="Zhu H."/>
        </authorList>
    </citation>
    <scope>NUCLEOTIDE SEQUENCE [LARGE SCALE GENOMIC DNA]</scope>
    <source>
        <strain evidence="1 2">LMG 26000</strain>
    </source>
</reference>
<dbReference type="AlphaFoldDB" id="A0A3R9UR95"/>
<keyword evidence="2" id="KW-1185">Reference proteome</keyword>
<dbReference type="GO" id="GO:0016787">
    <property type="term" value="F:hydrolase activity"/>
    <property type="evidence" value="ECO:0007669"/>
    <property type="project" value="UniProtKB-KW"/>
</dbReference>
<evidence type="ECO:0000313" key="1">
    <source>
        <dbReference type="EMBL" id="RSK38455.1"/>
    </source>
</evidence>
<gene>
    <name evidence="1" type="ORF">EI293_21800</name>
</gene>
<dbReference type="SUPFAM" id="SSF53474">
    <property type="entry name" value="alpha/beta-Hydrolases"/>
    <property type="match status" value="1"/>
</dbReference>
<dbReference type="RefSeq" id="WP_125440673.1">
    <property type="nucleotide sequence ID" value="NZ_RWIU01000012.1"/>
</dbReference>
<keyword evidence="1" id="KW-0378">Hydrolase</keyword>
<sequence length="285" mass="30983">MIHGRGQASQQPEQLKQAWLAALRRGCDRGQVQLPADTVVEFPYYGDLLASLVAQVGTPLGRELRAKGAMPTPNEALQGEILMEIAARAGLRDSDIRLEAGNLPIQKGPANWEWVQAIVRGLDHIPGLNSRLIEAFTRDVHVYLTYAGVRAQIDQVIAAALGDDPCVVVAHSLGSVVAYNVLRTRLATPRYPQLVTVGSPLGIRAIKQQLATPLVSPPCIGQWFNAYDDRDVVALVPLDEERFNVTPPIENKGDVLNFTENRHGIEGYLADPVVAQRIVLGLQGG</sequence>
<name>A0A3R9UR95_9BACT</name>
<dbReference type="OrthoDB" id="980024at2"/>
<organism evidence="1 2">
    <name type="scientific">Hymenobacter perfusus</name>
    <dbReference type="NCBI Taxonomy" id="1236770"/>
    <lineage>
        <taxon>Bacteria</taxon>
        <taxon>Pseudomonadati</taxon>
        <taxon>Bacteroidota</taxon>
        <taxon>Cytophagia</taxon>
        <taxon>Cytophagales</taxon>
        <taxon>Hymenobacteraceae</taxon>
        <taxon>Hymenobacter</taxon>
    </lineage>
</organism>
<accession>A0A3R9UR95</accession>
<evidence type="ECO:0000313" key="2">
    <source>
        <dbReference type="Proteomes" id="UP000270291"/>
    </source>
</evidence>
<dbReference type="EMBL" id="RWIU01000012">
    <property type="protein sequence ID" value="RSK38455.1"/>
    <property type="molecule type" value="Genomic_DNA"/>
</dbReference>
<comment type="caution">
    <text evidence="1">The sequence shown here is derived from an EMBL/GenBank/DDBJ whole genome shotgun (WGS) entry which is preliminary data.</text>
</comment>
<dbReference type="Gene3D" id="3.40.50.1820">
    <property type="entry name" value="alpha/beta hydrolase"/>
    <property type="match status" value="1"/>
</dbReference>
<protein>
    <submittedName>
        <fullName evidence="1">Alpha/beta hydrolase</fullName>
    </submittedName>
</protein>
<proteinExistence type="predicted"/>